<dbReference type="Proteomes" id="UP000321085">
    <property type="component" value="Unassembled WGS sequence"/>
</dbReference>
<dbReference type="NCBIfam" id="TIGR02292">
    <property type="entry name" value="ygfB_yecA"/>
    <property type="match status" value="1"/>
</dbReference>
<dbReference type="Pfam" id="PF02810">
    <property type="entry name" value="SEC-C"/>
    <property type="match status" value="1"/>
</dbReference>
<protein>
    <recommendedName>
        <fullName evidence="3">YecA family protein</fullName>
    </recommendedName>
</protein>
<comment type="caution">
    <text evidence="1">The sequence shown here is derived from an EMBL/GenBank/DDBJ whole genome shotgun (WGS) entry which is preliminary data.</text>
</comment>
<proteinExistence type="predicted"/>
<reference evidence="1 2" key="1">
    <citation type="submission" date="2019-07" db="EMBL/GenBank/DDBJ databases">
        <title>Whole genome shotgun sequence of Microvirga aerophila NBRC 106136.</title>
        <authorList>
            <person name="Hosoyama A."/>
            <person name="Uohara A."/>
            <person name="Ohji S."/>
            <person name="Ichikawa N."/>
        </authorList>
    </citation>
    <scope>NUCLEOTIDE SEQUENCE [LARGE SCALE GENOMIC DNA]</scope>
    <source>
        <strain evidence="1 2">NBRC 106136</strain>
    </source>
</reference>
<dbReference type="Gene3D" id="3.10.450.50">
    <property type="match status" value="1"/>
</dbReference>
<dbReference type="PANTHER" id="PTHR33747">
    <property type="entry name" value="UPF0225 PROTEIN SCO1677"/>
    <property type="match status" value="1"/>
</dbReference>
<accession>A0A512BWL4</accession>
<sequence>MPNIPRRLTLLEKKLASLPADSDAMLVSELDGFVAGILVCPDLILPSEWLPLVWGTDEDEAPVFENIQQAEQLVKLVMEHYNATAHDLQAGRYAPVFEVDTRHDEVLWELWIEGFEAAMQLRPESWGAMLRGAEAVRVALSGMIMLSELAQGDSTLSEPEVQDLTEQAPDLIPAWVEILHAWRVGQQDASPSELPALAFGKVGRNDPCPCGSGKKYKKCCGLN</sequence>
<evidence type="ECO:0000313" key="1">
    <source>
        <dbReference type="EMBL" id="GEO16350.1"/>
    </source>
</evidence>
<keyword evidence="2" id="KW-1185">Reference proteome</keyword>
<dbReference type="SUPFAM" id="SSF101327">
    <property type="entry name" value="YgfB-like"/>
    <property type="match status" value="1"/>
</dbReference>
<dbReference type="RefSeq" id="WP_114188376.1">
    <property type="nucleotide sequence ID" value="NZ_BJYU01000062.1"/>
</dbReference>
<dbReference type="EMBL" id="BJYU01000062">
    <property type="protein sequence ID" value="GEO16350.1"/>
    <property type="molecule type" value="Genomic_DNA"/>
</dbReference>
<name>A0A512BWL4_9HYPH</name>
<dbReference type="Pfam" id="PF03695">
    <property type="entry name" value="UPF0149"/>
    <property type="match status" value="1"/>
</dbReference>
<dbReference type="Gene3D" id="1.20.120.740">
    <property type="entry name" value="YgfB uncharacterised protein family UPF0149, PF03695"/>
    <property type="match status" value="1"/>
</dbReference>
<organism evidence="1 2">
    <name type="scientific">Microvirga aerophila</name>
    <dbReference type="NCBI Taxonomy" id="670291"/>
    <lineage>
        <taxon>Bacteria</taxon>
        <taxon>Pseudomonadati</taxon>
        <taxon>Pseudomonadota</taxon>
        <taxon>Alphaproteobacteria</taxon>
        <taxon>Hyphomicrobiales</taxon>
        <taxon>Methylobacteriaceae</taxon>
        <taxon>Microvirga</taxon>
    </lineage>
</organism>
<dbReference type="InterPro" id="IPR011978">
    <property type="entry name" value="YgfB-like"/>
</dbReference>
<gene>
    <name evidence="1" type="ORF">MAE02_40460</name>
</gene>
<evidence type="ECO:0008006" key="3">
    <source>
        <dbReference type="Google" id="ProtNLM"/>
    </source>
</evidence>
<dbReference type="OrthoDB" id="1551443at2"/>
<dbReference type="InterPro" id="IPR036255">
    <property type="entry name" value="YgfB-like_sf"/>
</dbReference>
<dbReference type="SUPFAM" id="SSF103642">
    <property type="entry name" value="Sec-C motif"/>
    <property type="match status" value="1"/>
</dbReference>
<dbReference type="PANTHER" id="PTHR33747:SF1">
    <property type="entry name" value="ADENYLATE CYCLASE-ASSOCIATED CAP C-TERMINAL DOMAIN-CONTAINING PROTEIN"/>
    <property type="match status" value="1"/>
</dbReference>
<dbReference type="InterPro" id="IPR004027">
    <property type="entry name" value="SEC_C_motif"/>
</dbReference>
<evidence type="ECO:0000313" key="2">
    <source>
        <dbReference type="Proteomes" id="UP000321085"/>
    </source>
</evidence>
<dbReference type="AlphaFoldDB" id="A0A512BWL4"/>